<keyword evidence="1" id="KW-0812">Transmembrane</keyword>
<feature type="transmembrane region" description="Helical" evidence="1">
    <location>
        <begin position="30"/>
        <end position="47"/>
    </location>
</feature>
<sequence length="89" mass="10468">MYPLRIFFSTALFIISFFLLMQLFIGGFSWLTLVLALSGFIVARYIWPKKSHHDSESARYWWLDMFEVTIELSAEFVMLPIRALGKLID</sequence>
<dbReference type="Proteomes" id="UP000569732">
    <property type="component" value="Unassembled WGS sequence"/>
</dbReference>
<organism evidence="2 3">
    <name type="scientific">Spartinivicinus marinus</name>
    <dbReference type="NCBI Taxonomy" id="2994442"/>
    <lineage>
        <taxon>Bacteria</taxon>
        <taxon>Pseudomonadati</taxon>
        <taxon>Pseudomonadota</taxon>
        <taxon>Gammaproteobacteria</taxon>
        <taxon>Oceanospirillales</taxon>
        <taxon>Zooshikellaceae</taxon>
        <taxon>Spartinivicinus</taxon>
    </lineage>
</organism>
<evidence type="ECO:0000313" key="2">
    <source>
        <dbReference type="EMBL" id="NYZ66638.1"/>
    </source>
</evidence>
<keyword evidence="1" id="KW-1133">Transmembrane helix</keyword>
<accession>A0A853I7K5</accession>
<reference evidence="2 3" key="1">
    <citation type="submission" date="2020-07" db="EMBL/GenBank/DDBJ databases">
        <title>Endozoicomonas sp. nov., isolated from sediment.</title>
        <authorList>
            <person name="Gu T."/>
        </authorList>
    </citation>
    <scope>NUCLEOTIDE SEQUENCE [LARGE SCALE GENOMIC DNA]</scope>
    <source>
        <strain evidence="2 3">SM1973</strain>
    </source>
</reference>
<dbReference type="RefSeq" id="WP_180568667.1">
    <property type="nucleotide sequence ID" value="NZ_JACCKB010000016.1"/>
</dbReference>
<keyword evidence="1" id="KW-0472">Membrane</keyword>
<dbReference type="AlphaFoldDB" id="A0A853I7K5"/>
<keyword evidence="3" id="KW-1185">Reference proteome</keyword>
<proteinExistence type="predicted"/>
<comment type="caution">
    <text evidence="2">The sequence shown here is derived from an EMBL/GenBank/DDBJ whole genome shotgun (WGS) entry which is preliminary data.</text>
</comment>
<name>A0A853I7K5_9GAMM</name>
<gene>
    <name evidence="2" type="ORF">H0A36_11520</name>
</gene>
<dbReference type="EMBL" id="JACCKB010000016">
    <property type="protein sequence ID" value="NYZ66638.1"/>
    <property type="molecule type" value="Genomic_DNA"/>
</dbReference>
<protein>
    <submittedName>
        <fullName evidence="2">Uncharacterized protein</fullName>
    </submittedName>
</protein>
<feature type="transmembrane region" description="Helical" evidence="1">
    <location>
        <begin position="7"/>
        <end position="24"/>
    </location>
</feature>
<evidence type="ECO:0000313" key="3">
    <source>
        <dbReference type="Proteomes" id="UP000569732"/>
    </source>
</evidence>
<evidence type="ECO:0000256" key="1">
    <source>
        <dbReference type="SAM" id="Phobius"/>
    </source>
</evidence>